<reference evidence="5 6" key="1">
    <citation type="submission" date="2024-05" db="EMBL/GenBank/DDBJ databases">
        <title>Genome sequencing and assembly of Indian major carp, Cirrhinus mrigala (Hamilton, 1822).</title>
        <authorList>
            <person name="Mohindra V."/>
            <person name="Chowdhury L.M."/>
            <person name="Lal K."/>
            <person name="Jena J.K."/>
        </authorList>
    </citation>
    <scope>NUCLEOTIDE SEQUENCE [LARGE SCALE GENOMIC DNA]</scope>
    <source>
        <strain evidence="5">CM1030</strain>
        <tissue evidence="5">Blood</tissue>
    </source>
</reference>
<dbReference type="PANTHER" id="PTHR11705:SF71">
    <property type="entry name" value="CARBOXYPEPTIDASE A2"/>
    <property type="match status" value="1"/>
</dbReference>
<evidence type="ECO:0000256" key="1">
    <source>
        <dbReference type="ARBA" id="ARBA00001947"/>
    </source>
</evidence>
<dbReference type="InterPro" id="IPR000834">
    <property type="entry name" value="Peptidase_M14"/>
</dbReference>
<evidence type="ECO:0000313" key="5">
    <source>
        <dbReference type="EMBL" id="KAL0155627.1"/>
    </source>
</evidence>
<organism evidence="5 6">
    <name type="scientific">Cirrhinus mrigala</name>
    <name type="common">Mrigala</name>
    <dbReference type="NCBI Taxonomy" id="683832"/>
    <lineage>
        <taxon>Eukaryota</taxon>
        <taxon>Metazoa</taxon>
        <taxon>Chordata</taxon>
        <taxon>Craniata</taxon>
        <taxon>Vertebrata</taxon>
        <taxon>Euteleostomi</taxon>
        <taxon>Actinopterygii</taxon>
        <taxon>Neopterygii</taxon>
        <taxon>Teleostei</taxon>
        <taxon>Ostariophysi</taxon>
        <taxon>Cypriniformes</taxon>
        <taxon>Cyprinidae</taxon>
        <taxon>Labeoninae</taxon>
        <taxon>Labeonini</taxon>
        <taxon>Cirrhinus</taxon>
    </lineage>
</organism>
<dbReference type="Pfam" id="PF00246">
    <property type="entry name" value="Peptidase_M14"/>
    <property type="match status" value="1"/>
</dbReference>
<evidence type="ECO:0000259" key="4">
    <source>
        <dbReference type="PROSITE" id="PS52035"/>
    </source>
</evidence>
<feature type="active site" description="Proton donor/acceptor" evidence="3">
    <location>
        <position position="41"/>
    </location>
</feature>
<protein>
    <recommendedName>
        <fullName evidence="4">Peptidase M14 domain-containing protein</fullName>
    </recommendedName>
</protein>
<evidence type="ECO:0000256" key="2">
    <source>
        <dbReference type="ARBA" id="ARBA00005988"/>
    </source>
</evidence>
<keyword evidence="6" id="KW-1185">Reference proteome</keyword>
<dbReference type="PANTHER" id="PTHR11705">
    <property type="entry name" value="PROTEASE FAMILY M14 CARBOXYPEPTIDASE A,B"/>
    <property type="match status" value="1"/>
</dbReference>
<dbReference type="PROSITE" id="PS52035">
    <property type="entry name" value="PEPTIDASE_M14"/>
    <property type="match status" value="1"/>
</dbReference>
<evidence type="ECO:0000256" key="3">
    <source>
        <dbReference type="PROSITE-ProRule" id="PRU01379"/>
    </source>
</evidence>
<comment type="cofactor">
    <cofactor evidence="1">
        <name>Zn(2+)</name>
        <dbReference type="ChEBI" id="CHEBI:29105"/>
    </cofactor>
</comment>
<evidence type="ECO:0000313" key="6">
    <source>
        <dbReference type="Proteomes" id="UP001529510"/>
    </source>
</evidence>
<feature type="domain" description="Peptidase M14" evidence="4">
    <location>
        <begin position="1"/>
        <end position="75"/>
    </location>
</feature>
<feature type="non-terminal residue" evidence="5">
    <location>
        <position position="1"/>
    </location>
</feature>
<accession>A0ABD0N0C5</accession>
<gene>
    <name evidence="5" type="ORF">M9458_049890</name>
</gene>
<dbReference type="Proteomes" id="UP001529510">
    <property type="component" value="Unassembled WGS sequence"/>
</dbReference>
<dbReference type="EMBL" id="JAMKFB020000025">
    <property type="protein sequence ID" value="KAL0155627.1"/>
    <property type="molecule type" value="Genomic_DNA"/>
</dbReference>
<dbReference type="SUPFAM" id="SSF53187">
    <property type="entry name" value="Zn-dependent exopeptidases"/>
    <property type="match status" value="1"/>
</dbReference>
<comment type="caution">
    <text evidence="5">The sequence shown here is derived from an EMBL/GenBank/DDBJ whole genome shotgun (WGS) entry which is preliminary data.</text>
</comment>
<dbReference type="AlphaFoldDB" id="A0ABD0N0C5"/>
<sequence length="80" mass="9295">FTHHKAIEGVDEFAMFVSDQASGTSVDWAYLRGIKYSFAFELRDTGKYGFLLPANQIVSTARETWYALRYIMQYVCDHPY</sequence>
<name>A0ABD0N0C5_CIRMR</name>
<proteinExistence type="inferred from homology"/>
<dbReference type="Gene3D" id="3.40.630.10">
    <property type="entry name" value="Zn peptidases"/>
    <property type="match status" value="1"/>
</dbReference>
<comment type="similarity">
    <text evidence="2 3">Belongs to the peptidase M14 family.</text>
</comment>